<dbReference type="Proteomes" id="UP001190700">
    <property type="component" value="Unassembled WGS sequence"/>
</dbReference>
<dbReference type="SMART" id="SM00333">
    <property type="entry name" value="TUDOR"/>
    <property type="match status" value="1"/>
</dbReference>
<dbReference type="SMART" id="SM00454">
    <property type="entry name" value="SAM"/>
    <property type="match status" value="2"/>
</dbReference>
<dbReference type="Pfam" id="PF07647">
    <property type="entry name" value="SAM_2"/>
    <property type="match status" value="1"/>
</dbReference>
<dbReference type="InterPro" id="IPR013761">
    <property type="entry name" value="SAM/pointed_sf"/>
</dbReference>
<protein>
    <recommendedName>
        <fullName evidence="6">SAM domain-containing protein</fullName>
    </recommendedName>
</protein>
<dbReference type="GO" id="GO:0003677">
    <property type="term" value="F:DNA binding"/>
    <property type="evidence" value="ECO:0007669"/>
    <property type="project" value="InterPro"/>
</dbReference>
<feature type="domain" description="ARID" evidence="3">
    <location>
        <begin position="27"/>
        <end position="135"/>
    </location>
</feature>
<dbReference type="PANTHER" id="PTHR46694:SF1">
    <property type="entry name" value="AT-RICH INTERACTIVE DOMAIN-CONTAINING PROTEIN 4"/>
    <property type="match status" value="1"/>
</dbReference>
<dbReference type="SUPFAM" id="SSF47769">
    <property type="entry name" value="SAM/Pointed domain"/>
    <property type="match status" value="2"/>
</dbReference>
<feature type="domain" description="SAM" evidence="2">
    <location>
        <begin position="316"/>
        <end position="379"/>
    </location>
</feature>
<dbReference type="InterPro" id="IPR002999">
    <property type="entry name" value="Tudor"/>
</dbReference>
<dbReference type="PANTHER" id="PTHR46694">
    <property type="entry name" value="AT-RICH INTERACTIVE DOMAIN-CONTAINING PROTEIN 4"/>
    <property type="match status" value="1"/>
</dbReference>
<sequence length="462" mass="51806">MEESVITFDERMVKLGGPNWQRPPLSECTEQEFLKSLVQLLLKRGQEKLVPPGGLKAFPGRSVNGSKLDLFNLYKQVVSRGGFGNGVGSQRRINWSRDVFPHMNNYTDTHKMTSIGHDLINHYKTFLAEYEVDHAEDITCSTEYRLQHMPPVDSKIEVFWPGDGMWYAGTIEAYHPSTNMHRVEYDDGDTELLDLNKEVFRLEGDPQGRIGPPLDSVEGHKPNRAAGNKRKRNANDLAGAHKSAQAGGKKNGDSLVKKVKKIKCINKKADIDLAIREFGLHEQSALVETAAEVLQDLAAMPIQPQCLLCQCPSEQESSPQLRDWLEANGWGKYLPLFELNEVDEDVLPMLEEVDLKDMPIKAVGVRRHMLVLIEELRSHIAGDTDEMKETKGATRDNAAQPHEDGLAVRDWLISNGFDAYATTFATNEVTMAVLPMLTLGDLEELRVDPTHAAKMMDLVHQS</sequence>
<dbReference type="Gene3D" id="1.10.150.50">
    <property type="entry name" value="Transcription Factor, Ets-1"/>
    <property type="match status" value="2"/>
</dbReference>
<feature type="region of interest" description="Disordered" evidence="1">
    <location>
        <begin position="204"/>
        <end position="232"/>
    </location>
</feature>
<keyword evidence="5" id="KW-1185">Reference proteome</keyword>
<proteinExistence type="predicted"/>
<gene>
    <name evidence="4" type="ORF">CYMTET_51485</name>
</gene>
<dbReference type="SMART" id="SM01014">
    <property type="entry name" value="ARID"/>
    <property type="match status" value="1"/>
</dbReference>
<evidence type="ECO:0000313" key="5">
    <source>
        <dbReference type="Proteomes" id="UP001190700"/>
    </source>
</evidence>
<name>A0AAE0ESL3_9CHLO</name>
<comment type="caution">
    <text evidence="4">The sequence shown here is derived from an EMBL/GenBank/DDBJ whole genome shotgun (WGS) entry which is preliminary data.</text>
</comment>
<dbReference type="InterPro" id="IPR001660">
    <property type="entry name" value="SAM"/>
</dbReference>
<evidence type="ECO:0000256" key="1">
    <source>
        <dbReference type="SAM" id="MobiDB-lite"/>
    </source>
</evidence>
<dbReference type="SUPFAM" id="SSF46774">
    <property type="entry name" value="ARID-like"/>
    <property type="match status" value="1"/>
</dbReference>
<dbReference type="CDD" id="cd16100">
    <property type="entry name" value="ARID"/>
    <property type="match status" value="1"/>
</dbReference>
<accession>A0AAE0ESL3</accession>
<dbReference type="Pfam" id="PF21743">
    <property type="entry name" value="PTM_DIR17_Tudor"/>
    <property type="match status" value="1"/>
</dbReference>
<evidence type="ECO:0008006" key="6">
    <source>
        <dbReference type="Google" id="ProtNLM"/>
    </source>
</evidence>
<dbReference type="PROSITE" id="PS50105">
    <property type="entry name" value="SAM_DOMAIN"/>
    <property type="match status" value="2"/>
</dbReference>
<evidence type="ECO:0000259" key="3">
    <source>
        <dbReference type="PROSITE" id="PS51011"/>
    </source>
</evidence>
<dbReference type="InterPro" id="IPR042293">
    <property type="entry name" value="ARID4"/>
</dbReference>
<dbReference type="Pfam" id="PF00536">
    <property type="entry name" value="SAM_1"/>
    <property type="match status" value="1"/>
</dbReference>
<dbReference type="AlphaFoldDB" id="A0AAE0ESL3"/>
<dbReference type="Pfam" id="PF01388">
    <property type="entry name" value="ARID"/>
    <property type="match status" value="1"/>
</dbReference>
<dbReference type="Gene3D" id="2.30.30.140">
    <property type="match status" value="1"/>
</dbReference>
<dbReference type="EMBL" id="LGRX02034189">
    <property type="protein sequence ID" value="KAK3238507.1"/>
    <property type="molecule type" value="Genomic_DNA"/>
</dbReference>
<organism evidence="4 5">
    <name type="scientific">Cymbomonas tetramitiformis</name>
    <dbReference type="NCBI Taxonomy" id="36881"/>
    <lineage>
        <taxon>Eukaryota</taxon>
        <taxon>Viridiplantae</taxon>
        <taxon>Chlorophyta</taxon>
        <taxon>Pyramimonadophyceae</taxon>
        <taxon>Pyramimonadales</taxon>
        <taxon>Pyramimonadaceae</taxon>
        <taxon>Cymbomonas</taxon>
    </lineage>
</organism>
<dbReference type="InterPro" id="IPR036431">
    <property type="entry name" value="ARID_dom_sf"/>
</dbReference>
<evidence type="ECO:0000313" key="4">
    <source>
        <dbReference type="EMBL" id="KAK3238507.1"/>
    </source>
</evidence>
<dbReference type="Gene3D" id="1.10.150.60">
    <property type="entry name" value="ARID DNA-binding domain"/>
    <property type="match status" value="1"/>
</dbReference>
<reference evidence="4 5" key="1">
    <citation type="journal article" date="2015" name="Genome Biol. Evol.">
        <title>Comparative Genomics of a Bacterivorous Green Alga Reveals Evolutionary Causalities and Consequences of Phago-Mixotrophic Mode of Nutrition.</title>
        <authorList>
            <person name="Burns J.A."/>
            <person name="Paasch A."/>
            <person name="Narechania A."/>
            <person name="Kim E."/>
        </authorList>
    </citation>
    <scope>NUCLEOTIDE SEQUENCE [LARGE SCALE GENOMIC DNA]</scope>
    <source>
        <strain evidence="4 5">PLY_AMNH</strain>
    </source>
</reference>
<dbReference type="CDD" id="cd20404">
    <property type="entry name" value="Tudor_Agenet_AtEML-like"/>
    <property type="match status" value="1"/>
</dbReference>
<dbReference type="InterPro" id="IPR047365">
    <property type="entry name" value="Tudor_AtPTM-like"/>
</dbReference>
<dbReference type="CDD" id="cd09487">
    <property type="entry name" value="SAM_superfamily"/>
    <property type="match status" value="2"/>
</dbReference>
<evidence type="ECO:0000259" key="2">
    <source>
        <dbReference type="PROSITE" id="PS50105"/>
    </source>
</evidence>
<dbReference type="PROSITE" id="PS51011">
    <property type="entry name" value="ARID"/>
    <property type="match status" value="1"/>
</dbReference>
<dbReference type="InterPro" id="IPR001606">
    <property type="entry name" value="ARID_dom"/>
</dbReference>
<feature type="domain" description="SAM" evidence="2">
    <location>
        <begin position="408"/>
        <end position="447"/>
    </location>
</feature>